<name>A0A183E7R4_9BILA</name>
<accession>A0A183E7R4</accession>
<feature type="region of interest" description="Disordered" evidence="1">
    <location>
        <begin position="136"/>
        <end position="156"/>
    </location>
</feature>
<sequence>LQVGDEILDVLNESKDDSTILHRDTLLAEIKLKLQRMTIRFIDDFEICKSANTRVLAVDLWWLASCIHLSPRRHSTAVSLSVTDMSLQRLCTVTAEDDEVDKTQEDEADQQGAESLIFGFGSVKETTQVLFAIGKAGKSEDAPERKKSRVEKALFR</sequence>
<evidence type="ECO:0000256" key="1">
    <source>
        <dbReference type="SAM" id="MobiDB-lite"/>
    </source>
</evidence>
<proteinExistence type="predicted"/>
<reference evidence="2" key="1">
    <citation type="submission" date="2016-06" db="UniProtKB">
        <authorList>
            <consortium name="WormBaseParasite"/>
        </authorList>
    </citation>
    <scope>IDENTIFICATION</scope>
</reference>
<feature type="compositionally biased region" description="Basic and acidic residues" evidence="1">
    <location>
        <begin position="137"/>
        <end position="156"/>
    </location>
</feature>
<dbReference type="AlphaFoldDB" id="A0A183E7R4"/>
<protein>
    <submittedName>
        <fullName evidence="2">BRCT domain-containing protein</fullName>
    </submittedName>
</protein>
<organism evidence="2">
    <name type="scientific">Gongylonema pulchrum</name>
    <dbReference type="NCBI Taxonomy" id="637853"/>
    <lineage>
        <taxon>Eukaryota</taxon>
        <taxon>Metazoa</taxon>
        <taxon>Ecdysozoa</taxon>
        <taxon>Nematoda</taxon>
        <taxon>Chromadorea</taxon>
        <taxon>Rhabditida</taxon>
        <taxon>Spirurina</taxon>
        <taxon>Spiruromorpha</taxon>
        <taxon>Spiruroidea</taxon>
        <taxon>Gongylonematidae</taxon>
        <taxon>Gongylonema</taxon>
    </lineage>
</organism>
<evidence type="ECO:0000313" key="2">
    <source>
        <dbReference type="WBParaSite" id="GPUH_0001702701-mRNA-1"/>
    </source>
</evidence>
<dbReference type="WBParaSite" id="GPUH_0001702701-mRNA-1">
    <property type="protein sequence ID" value="GPUH_0001702701-mRNA-1"/>
    <property type="gene ID" value="GPUH_0001702701"/>
</dbReference>